<dbReference type="InterPro" id="IPR023210">
    <property type="entry name" value="NADP_OxRdtase_dom"/>
</dbReference>
<dbReference type="OrthoDB" id="416253at2759"/>
<dbReference type="InParanoid" id="A0A448YQM1"/>
<dbReference type="Gene3D" id="3.20.20.100">
    <property type="entry name" value="NADP-dependent oxidoreductase domain"/>
    <property type="match status" value="1"/>
</dbReference>
<accession>A0A448YQM1</accession>
<dbReference type="PRINTS" id="PR00069">
    <property type="entry name" value="ALDKETRDTASE"/>
</dbReference>
<dbReference type="PANTHER" id="PTHR11732">
    <property type="entry name" value="ALDO/KETO REDUCTASE"/>
    <property type="match status" value="1"/>
</dbReference>
<name>A0A448YQM1_BRENA</name>
<evidence type="ECO:0000256" key="4">
    <source>
        <dbReference type="PIRSR" id="PIRSR000097-3"/>
    </source>
</evidence>
<feature type="binding site" evidence="3">
    <location>
        <position position="115"/>
    </location>
    <ligand>
        <name>substrate</name>
    </ligand>
</feature>
<feature type="domain" description="NADP-dependent oxidoreductase" evidence="5">
    <location>
        <begin position="20"/>
        <end position="289"/>
    </location>
</feature>
<protein>
    <submittedName>
        <fullName evidence="6">DEKNAAC104337</fullName>
    </submittedName>
</protein>
<gene>
    <name evidence="6" type="ORF">BRENAR_LOCUS3945</name>
</gene>
<organism evidence="6 7">
    <name type="scientific">Brettanomyces naardenensis</name>
    <name type="common">Yeast</name>
    <dbReference type="NCBI Taxonomy" id="13370"/>
    <lineage>
        <taxon>Eukaryota</taxon>
        <taxon>Fungi</taxon>
        <taxon>Dikarya</taxon>
        <taxon>Ascomycota</taxon>
        <taxon>Saccharomycotina</taxon>
        <taxon>Pichiomycetes</taxon>
        <taxon>Pichiales</taxon>
        <taxon>Pichiaceae</taxon>
        <taxon>Brettanomyces</taxon>
    </lineage>
</organism>
<dbReference type="Pfam" id="PF00248">
    <property type="entry name" value="Aldo_ket_red"/>
    <property type="match status" value="1"/>
</dbReference>
<sequence>MSALDIDITLNTGAKIPAVGFGTVCFDEFKSQFKDALKAALLEGHYRHIDTAWYYGTEALIGEVLQELFESGKLKREDIFVTTKVWPSFWKDPLKSLEKSLHDLRLDYVDLFLQHWPLAFEGDENGLPAVPKDAEGNVKFAKGADYLSTWKKMILIYKNTTKTRAIGVSNYTPKMLTRLLKETDVVPATNQVELHPHLPQVELVKFCKEHKIVVEAFSPLGGNGAPNLKIPLVQQLAKKYNVPAVDIIVNYHAQAGRVVLPRSQNVERIKKGFSEVKLTEKELAELDQFGIDHPKRFINDVWGNDLGFEHWGQ</sequence>
<dbReference type="SUPFAM" id="SSF51430">
    <property type="entry name" value="NAD(P)-linked oxidoreductase"/>
    <property type="match status" value="1"/>
</dbReference>
<dbReference type="InterPro" id="IPR020471">
    <property type="entry name" value="AKR"/>
</dbReference>
<evidence type="ECO:0000259" key="5">
    <source>
        <dbReference type="Pfam" id="PF00248"/>
    </source>
</evidence>
<keyword evidence="7" id="KW-1185">Reference proteome</keyword>
<dbReference type="EMBL" id="CAACVR010000036">
    <property type="protein sequence ID" value="VEU23214.1"/>
    <property type="molecule type" value="Genomic_DNA"/>
</dbReference>
<dbReference type="PIRSF" id="PIRSF000097">
    <property type="entry name" value="AKR"/>
    <property type="match status" value="1"/>
</dbReference>
<dbReference type="PROSITE" id="PS00062">
    <property type="entry name" value="ALDOKETO_REDUCTASE_2"/>
    <property type="match status" value="1"/>
</dbReference>
<evidence type="ECO:0000256" key="1">
    <source>
        <dbReference type="ARBA" id="ARBA00023002"/>
    </source>
</evidence>
<proteinExistence type="predicted"/>
<reference evidence="6 7" key="1">
    <citation type="submission" date="2018-12" db="EMBL/GenBank/DDBJ databases">
        <authorList>
            <person name="Tiukova I."/>
            <person name="Dainat J."/>
        </authorList>
    </citation>
    <scope>NUCLEOTIDE SEQUENCE [LARGE SCALE GENOMIC DNA]</scope>
</reference>
<evidence type="ECO:0000313" key="6">
    <source>
        <dbReference type="EMBL" id="VEU23214.1"/>
    </source>
</evidence>
<keyword evidence="1" id="KW-0560">Oxidoreductase</keyword>
<dbReference type="InterPro" id="IPR036812">
    <property type="entry name" value="NAD(P)_OxRdtase_dom_sf"/>
</dbReference>
<feature type="site" description="Lowers pKa of active site Tyr" evidence="4">
    <location>
        <position position="84"/>
    </location>
</feature>
<dbReference type="GO" id="GO:0016616">
    <property type="term" value="F:oxidoreductase activity, acting on the CH-OH group of donors, NAD or NADP as acceptor"/>
    <property type="evidence" value="ECO:0007669"/>
    <property type="project" value="UniProtKB-ARBA"/>
</dbReference>
<evidence type="ECO:0000256" key="2">
    <source>
        <dbReference type="PIRSR" id="PIRSR000097-1"/>
    </source>
</evidence>
<evidence type="ECO:0000256" key="3">
    <source>
        <dbReference type="PIRSR" id="PIRSR000097-2"/>
    </source>
</evidence>
<dbReference type="InterPro" id="IPR018170">
    <property type="entry name" value="Aldo/ket_reductase_CS"/>
</dbReference>
<feature type="active site" description="Proton donor" evidence="2">
    <location>
        <position position="55"/>
    </location>
</feature>
<evidence type="ECO:0000313" key="7">
    <source>
        <dbReference type="Proteomes" id="UP000290900"/>
    </source>
</evidence>
<dbReference type="FunCoup" id="A0A448YQM1">
    <property type="interactions" value="156"/>
</dbReference>
<dbReference type="AlphaFoldDB" id="A0A448YQM1"/>
<dbReference type="STRING" id="13370.A0A448YQM1"/>
<dbReference type="Proteomes" id="UP000290900">
    <property type="component" value="Unassembled WGS sequence"/>
</dbReference>